<dbReference type="GO" id="GO:0005261">
    <property type="term" value="F:monoatomic cation channel activity"/>
    <property type="evidence" value="ECO:0007669"/>
    <property type="project" value="TreeGrafter"/>
</dbReference>
<dbReference type="GO" id="GO:0030424">
    <property type="term" value="C:axon"/>
    <property type="evidence" value="ECO:0007669"/>
    <property type="project" value="TreeGrafter"/>
</dbReference>
<dbReference type="AlphaFoldDB" id="A0AAJ6YQ78"/>
<reference evidence="4" key="1">
    <citation type="submission" date="2025-08" db="UniProtKB">
        <authorList>
            <consortium name="RefSeq"/>
        </authorList>
    </citation>
    <scope>IDENTIFICATION</scope>
</reference>
<dbReference type="InterPro" id="IPR045852">
    <property type="entry name" value="UNC80_central"/>
</dbReference>
<sequence>MSGMPNISNPIPGSNNMQNSIPTSVYANTGYNSIGGIGHRFRNIESQIMGSTFKALVTRCVGISKELKSQDNISLYCDVRQFMAYVKEAHGGIFRRVALSSILDSADRPNKRYNSEVHTTRVIRHMYPFNVDQNTDAGTDECYTIDDRGARKFLFKKRSTSSTCASLIEADLSDENVKVSQSPLGNIRKKHHILTPRQSERNLDLSEPSFCIRKSRKAARLKIDGIVNWFRKEYGSTKSTNSHESSESPTECSFARQPSLRRNHRRGVSRAPRGVSQTLQKAKRRMEAKLNKIGLGKGKKKESFEEVQGSYFSRRNSFDTGETSRESEFVVLKERRLVPKKAVFEGIQRFSFLLESCQPGSVPDHHLMGAILDLVIE</sequence>
<feature type="domain" description="Protein UNC80 central region" evidence="2">
    <location>
        <begin position="333"/>
        <end position="374"/>
    </location>
</feature>
<dbReference type="GeneID" id="105365655"/>
<evidence type="ECO:0000256" key="1">
    <source>
        <dbReference type="SAM" id="MobiDB-lite"/>
    </source>
</evidence>
<evidence type="ECO:0000313" key="4">
    <source>
        <dbReference type="RefSeq" id="XP_011502180.1"/>
    </source>
</evidence>
<dbReference type="PANTHER" id="PTHR31781">
    <property type="entry name" value="UNC80"/>
    <property type="match status" value="1"/>
</dbReference>
<dbReference type="Proteomes" id="UP000695007">
    <property type="component" value="Unplaced"/>
</dbReference>
<feature type="compositionally biased region" description="Polar residues" evidence="1">
    <location>
        <begin position="237"/>
        <end position="251"/>
    </location>
</feature>
<feature type="region of interest" description="Disordered" evidence="1">
    <location>
        <begin position="237"/>
        <end position="281"/>
    </location>
</feature>
<dbReference type="Pfam" id="PF19424">
    <property type="entry name" value="UNC80"/>
    <property type="match status" value="1"/>
</dbReference>
<name>A0AAJ6YQ78_9HYME</name>
<keyword evidence="3" id="KW-1185">Reference proteome</keyword>
<proteinExistence type="predicted"/>
<evidence type="ECO:0000313" key="3">
    <source>
        <dbReference type="Proteomes" id="UP000695007"/>
    </source>
</evidence>
<evidence type="ECO:0000259" key="2">
    <source>
        <dbReference type="Pfam" id="PF19424"/>
    </source>
</evidence>
<gene>
    <name evidence="4" type="primary">LOC105365655</name>
</gene>
<dbReference type="KEGG" id="csol:105365655"/>
<organism evidence="3 4">
    <name type="scientific">Ceratosolen solmsi marchali</name>
    <dbReference type="NCBI Taxonomy" id="326594"/>
    <lineage>
        <taxon>Eukaryota</taxon>
        <taxon>Metazoa</taxon>
        <taxon>Ecdysozoa</taxon>
        <taxon>Arthropoda</taxon>
        <taxon>Hexapoda</taxon>
        <taxon>Insecta</taxon>
        <taxon>Pterygota</taxon>
        <taxon>Neoptera</taxon>
        <taxon>Endopterygota</taxon>
        <taxon>Hymenoptera</taxon>
        <taxon>Apocrita</taxon>
        <taxon>Proctotrupomorpha</taxon>
        <taxon>Chalcidoidea</taxon>
        <taxon>Agaonidae</taxon>
        <taxon>Agaoninae</taxon>
        <taxon>Ceratosolen</taxon>
    </lineage>
</organism>
<protein>
    <submittedName>
        <fullName evidence="4">Protein unc-80 homolog</fullName>
    </submittedName>
</protein>
<accession>A0AAJ6YQ78</accession>
<dbReference type="GO" id="GO:0034703">
    <property type="term" value="C:cation channel complex"/>
    <property type="evidence" value="ECO:0007669"/>
    <property type="project" value="TreeGrafter"/>
</dbReference>
<dbReference type="RefSeq" id="XP_011502180.1">
    <property type="nucleotide sequence ID" value="XM_011503878.1"/>
</dbReference>
<dbReference type="GO" id="GO:0055080">
    <property type="term" value="P:monoatomic cation homeostasis"/>
    <property type="evidence" value="ECO:0007669"/>
    <property type="project" value="TreeGrafter"/>
</dbReference>
<dbReference type="PANTHER" id="PTHR31781:SF1">
    <property type="entry name" value="PROTEIN UNC-80 HOMOLOG"/>
    <property type="match status" value="1"/>
</dbReference>
<feature type="compositionally biased region" description="Basic residues" evidence="1">
    <location>
        <begin position="259"/>
        <end position="268"/>
    </location>
</feature>